<dbReference type="Pfam" id="PF19578">
    <property type="entry name" value="DUF6090"/>
    <property type="match status" value="1"/>
</dbReference>
<protein>
    <submittedName>
        <fullName evidence="2">Uncharacterized protein</fullName>
    </submittedName>
</protein>
<reference evidence="2" key="1">
    <citation type="journal article" date="2014" name="Int. J. Syst. Evol. Microbiol.">
        <title>Complete genome sequence of Corynebacterium casei LMG S-19264T (=DSM 44701T), isolated from a smear-ripened cheese.</title>
        <authorList>
            <consortium name="US DOE Joint Genome Institute (JGI-PGF)"/>
            <person name="Walter F."/>
            <person name="Albersmeier A."/>
            <person name="Kalinowski J."/>
            <person name="Ruckert C."/>
        </authorList>
    </citation>
    <scope>NUCLEOTIDE SEQUENCE</scope>
    <source>
        <strain evidence="2">CGMCC 1.12751</strain>
    </source>
</reference>
<keyword evidence="3" id="KW-1185">Reference proteome</keyword>
<accession>A0A917GS92</accession>
<keyword evidence="1" id="KW-1133">Transmembrane helix</keyword>
<sequence length="242" mass="28844">MIKFFRHIRRNLMETGKTGKYFKYAIGEIVLVVIGILIALQINNWNEDRKLRTVEHAILQNIKSNLIDSKSKLDRVVNRDEEQIKHYKRILHYIDQDLPYNIELDSSFIYISTWASPYLTYIDYETLKTKGLDIIQNDSIKNGITYIYESAFAWLVDDFDRLEWARAENVTIPFSEKHIRYNIENNLARPNDFEALKTNDEFINILNNNMYFRKNGIEACKRINKEIEEVIQMIDKELKQHD</sequence>
<dbReference type="EMBL" id="BMFQ01000003">
    <property type="protein sequence ID" value="GGG55909.1"/>
    <property type="molecule type" value="Genomic_DNA"/>
</dbReference>
<keyword evidence="1" id="KW-0812">Transmembrane</keyword>
<dbReference type="InterPro" id="IPR045749">
    <property type="entry name" value="DUF6090"/>
</dbReference>
<gene>
    <name evidence="2" type="ORF">GCM10010976_28440</name>
</gene>
<proteinExistence type="predicted"/>
<evidence type="ECO:0000256" key="1">
    <source>
        <dbReference type="SAM" id="Phobius"/>
    </source>
</evidence>
<organism evidence="2 3">
    <name type="scientific">Bizionia arctica</name>
    <dbReference type="NCBI Taxonomy" id="1495645"/>
    <lineage>
        <taxon>Bacteria</taxon>
        <taxon>Pseudomonadati</taxon>
        <taxon>Bacteroidota</taxon>
        <taxon>Flavobacteriia</taxon>
        <taxon>Flavobacteriales</taxon>
        <taxon>Flavobacteriaceae</taxon>
        <taxon>Bizionia</taxon>
    </lineage>
</organism>
<name>A0A917GS92_9FLAO</name>
<keyword evidence="1" id="KW-0472">Membrane</keyword>
<evidence type="ECO:0000313" key="2">
    <source>
        <dbReference type="EMBL" id="GGG55909.1"/>
    </source>
</evidence>
<dbReference type="AlphaFoldDB" id="A0A917GS92"/>
<evidence type="ECO:0000313" key="3">
    <source>
        <dbReference type="Proteomes" id="UP000625976"/>
    </source>
</evidence>
<comment type="caution">
    <text evidence="2">The sequence shown here is derived from an EMBL/GenBank/DDBJ whole genome shotgun (WGS) entry which is preliminary data.</text>
</comment>
<reference evidence="2" key="2">
    <citation type="submission" date="2020-09" db="EMBL/GenBank/DDBJ databases">
        <authorList>
            <person name="Sun Q."/>
            <person name="Zhou Y."/>
        </authorList>
    </citation>
    <scope>NUCLEOTIDE SEQUENCE</scope>
    <source>
        <strain evidence="2">CGMCC 1.12751</strain>
    </source>
</reference>
<dbReference type="Proteomes" id="UP000625976">
    <property type="component" value="Unassembled WGS sequence"/>
</dbReference>
<feature type="transmembrane region" description="Helical" evidence="1">
    <location>
        <begin position="21"/>
        <end position="42"/>
    </location>
</feature>